<accession>A0A938XXZ3</accession>
<evidence type="ECO:0000313" key="1">
    <source>
        <dbReference type="EMBL" id="MBM7592267.1"/>
    </source>
</evidence>
<dbReference type="Proteomes" id="UP000717624">
    <property type="component" value="Unassembled WGS sequence"/>
</dbReference>
<keyword evidence="2" id="KW-1185">Reference proteome</keyword>
<sequence>MGSEKESQNEIILTTKQFSELLDLSPRRIQQLAEEGVLVKVSRGQYKLIESIRNYIAQLQSRASEQEVDYYREKALHEKAKREKAELTLMVMKGELHRSEDVRFVMNDMIAAFRSKMLNIPAKIAPQLVGKKKHSDIQHMLAREVRDALAELSEYDPEAFYAKSSDYVDVNDDEDSEE</sequence>
<name>A0A938XXZ3_9BACL</name>
<organism evidence="1 2">
    <name type="scientific">Brevibacillus fulvus</name>
    <dbReference type="NCBI Taxonomy" id="1125967"/>
    <lineage>
        <taxon>Bacteria</taxon>
        <taxon>Bacillati</taxon>
        <taxon>Bacillota</taxon>
        <taxon>Bacilli</taxon>
        <taxon>Bacillales</taxon>
        <taxon>Paenibacillaceae</taxon>
        <taxon>Brevibacillus</taxon>
    </lineage>
</organism>
<protein>
    <submittedName>
        <fullName evidence="1">Phage terminase Nu1 subunit (DNA packaging protein)</fullName>
    </submittedName>
</protein>
<dbReference type="AlphaFoldDB" id="A0A938XXZ3"/>
<gene>
    <name evidence="1" type="ORF">JOD01_003929</name>
</gene>
<dbReference type="RefSeq" id="WP_204520079.1">
    <property type="nucleotide sequence ID" value="NZ_JAFBEB010000022.1"/>
</dbReference>
<dbReference type="EMBL" id="JAFBEB010000022">
    <property type="protein sequence ID" value="MBM7592267.1"/>
    <property type="molecule type" value="Genomic_DNA"/>
</dbReference>
<comment type="caution">
    <text evidence="1">The sequence shown here is derived from an EMBL/GenBank/DDBJ whole genome shotgun (WGS) entry which is preliminary data.</text>
</comment>
<evidence type="ECO:0000313" key="2">
    <source>
        <dbReference type="Proteomes" id="UP000717624"/>
    </source>
</evidence>
<reference evidence="1" key="1">
    <citation type="submission" date="2021-01" db="EMBL/GenBank/DDBJ databases">
        <title>Genomic Encyclopedia of Type Strains, Phase IV (KMG-IV): sequencing the most valuable type-strain genomes for metagenomic binning, comparative biology and taxonomic classification.</title>
        <authorList>
            <person name="Goeker M."/>
        </authorList>
    </citation>
    <scope>NUCLEOTIDE SEQUENCE</scope>
    <source>
        <strain evidence="1">DSM 25523</strain>
    </source>
</reference>
<proteinExistence type="predicted"/>